<sequence>MTGRGRLSEAGPAARLSSPSRRNPDPAHPVPEPGPVRTCVGCRATGRRSALLRVVLSDVGAGEPALVADERRRMPGRGAWLHPDQRCLELAVRRRAFGRALRYTGPLGTEAVERAVTRLAAQQPQHSTTVPDPTSGTDRR</sequence>
<evidence type="ECO:0000256" key="1">
    <source>
        <dbReference type="SAM" id="MobiDB-lite"/>
    </source>
</evidence>
<feature type="domain" description="YlxR" evidence="2">
    <location>
        <begin position="37"/>
        <end position="104"/>
    </location>
</feature>
<name>D5UD70_CELFN</name>
<dbReference type="AlphaFoldDB" id="D5UD70"/>
<dbReference type="SUPFAM" id="SSF64376">
    <property type="entry name" value="YlxR-like"/>
    <property type="match status" value="1"/>
</dbReference>
<reference evidence="3 4" key="1">
    <citation type="journal article" date="2010" name="Stand. Genomic Sci.">
        <title>Complete genome sequence of Cellulomonas flavigena type strain (134).</title>
        <authorList>
            <person name="Abt B."/>
            <person name="Foster B."/>
            <person name="Lapidus A."/>
            <person name="Clum A."/>
            <person name="Sun H."/>
            <person name="Pukall R."/>
            <person name="Lucas S."/>
            <person name="Glavina Del Rio T."/>
            <person name="Nolan M."/>
            <person name="Tice H."/>
            <person name="Cheng J.F."/>
            <person name="Pitluck S."/>
            <person name="Liolios K."/>
            <person name="Ivanova N."/>
            <person name="Mavromatis K."/>
            <person name="Ovchinnikova G."/>
            <person name="Pati A."/>
            <person name="Goodwin L."/>
            <person name="Chen A."/>
            <person name="Palaniappan K."/>
            <person name="Land M."/>
            <person name="Hauser L."/>
            <person name="Chang Y.J."/>
            <person name="Jeffries C.D."/>
            <person name="Rohde M."/>
            <person name="Goker M."/>
            <person name="Woyke T."/>
            <person name="Bristow J."/>
            <person name="Eisen J.A."/>
            <person name="Markowitz V."/>
            <person name="Hugenholtz P."/>
            <person name="Kyrpides N.C."/>
            <person name="Klenk H.P."/>
        </authorList>
    </citation>
    <scope>NUCLEOTIDE SEQUENCE [LARGE SCALE GENOMIC DNA]</scope>
    <source>
        <strain evidence="4">ATCC 482 / DSM 20109 / BCRC 11376 / JCM 18109 / NBRC 3775 / NCIMB 8073 / NRS 134</strain>
    </source>
</reference>
<evidence type="ECO:0000259" key="2">
    <source>
        <dbReference type="Pfam" id="PF04296"/>
    </source>
</evidence>
<dbReference type="EMBL" id="CP001964">
    <property type="protein sequence ID" value="ADG74407.1"/>
    <property type="molecule type" value="Genomic_DNA"/>
</dbReference>
<evidence type="ECO:0000313" key="4">
    <source>
        <dbReference type="Proteomes" id="UP000000849"/>
    </source>
</evidence>
<dbReference type="Gene3D" id="3.30.1230.10">
    <property type="entry name" value="YlxR-like"/>
    <property type="match status" value="1"/>
</dbReference>
<dbReference type="InterPro" id="IPR037465">
    <property type="entry name" value="YlxR"/>
</dbReference>
<dbReference type="KEGG" id="cfl:Cfla_1509"/>
<organism evidence="3 4">
    <name type="scientific">Cellulomonas flavigena (strain ATCC 482 / DSM 20109 / BCRC 11376 / JCM 18109 / NBRC 3775 / NCIMB 8073 / NRS 134)</name>
    <dbReference type="NCBI Taxonomy" id="446466"/>
    <lineage>
        <taxon>Bacteria</taxon>
        <taxon>Bacillati</taxon>
        <taxon>Actinomycetota</taxon>
        <taxon>Actinomycetes</taxon>
        <taxon>Micrococcales</taxon>
        <taxon>Cellulomonadaceae</taxon>
        <taxon>Cellulomonas</taxon>
    </lineage>
</organism>
<dbReference type="STRING" id="446466.Cfla_1509"/>
<dbReference type="Pfam" id="PF04296">
    <property type="entry name" value="YlxR"/>
    <property type="match status" value="1"/>
</dbReference>
<protein>
    <recommendedName>
        <fullName evidence="2">YlxR domain-containing protein</fullName>
    </recommendedName>
</protein>
<keyword evidence="4" id="KW-1185">Reference proteome</keyword>
<feature type="region of interest" description="Disordered" evidence="1">
    <location>
        <begin position="120"/>
        <end position="140"/>
    </location>
</feature>
<dbReference type="InterPro" id="IPR035931">
    <property type="entry name" value="YlxR-like_sf"/>
</dbReference>
<proteinExistence type="predicted"/>
<dbReference type="PANTHER" id="PTHR34215:SF1">
    <property type="entry name" value="YLXR DOMAIN-CONTAINING PROTEIN"/>
    <property type="match status" value="1"/>
</dbReference>
<dbReference type="InterPro" id="IPR007393">
    <property type="entry name" value="YlxR_dom"/>
</dbReference>
<dbReference type="Proteomes" id="UP000000849">
    <property type="component" value="Chromosome"/>
</dbReference>
<gene>
    <name evidence="3" type="ordered locus">Cfla_1509</name>
</gene>
<dbReference type="HOGENOM" id="CLU_147970_0_0_11"/>
<dbReference type="eggNOG" id="COG2740">
    <property type="taxonomic scope" value="Bacteria"/>
</dbReference>
<dbReference type="OrthoDB" id="5244965at2"/>
<evidence type="ECO:0000313" key="3">
    <source>
        <dbReference type="EMBL" id="ADG74407.1"/>
    </source>
</evidence>
<dbReference type="PANTHER" id="PTHR34215">
    <property type="entry name" value="BLL0784 PROTEIN"/>
    <property type="match status" value="1"/>
</dbReference>
<accession>D5UD70</accession>
<feature type="region of interest" description="Disordered" evidence="1">
    <location>
        <begin position="1"/>
        <end position="38"/>
    </location>
</feature>